<dbReference type="RefSeq" id="WP_115083194.1">
    <property type="nucleotide sequence ID" value="NZ_UGTP01000001.1"/>
</dbReference>
<dbReference type="Proteomes" id="UP000254235">
    <property type="component" value="Unassembled WGS sequence"/>
</dbReference>
<proteinExistence type="predicted"/>
<evidence type="ECO:0000313" key="3">
    <source>
        <dbReference type="Proteomes" id="UP000254235"/>
    </source>
</evidence>
<reference evidence="2 3" key="1">
    <citation type="submission" date="2018-06" db="EMBL/GenBank/DDBJ databases">
        <authorList>
            <consortium name="Pathogen Informatics"/>
            <person name="Doyle S."/>
        </authorList>
    </citation>
    <scope>NUCLEOTIDE SEQUENCE [LARGE SCALE GENOMIC DNA]</scope>
    <source>
        <strain evidence="2 3">NCTC13043</strain>
    </source>
</reference>
<evidence type="ECO:0000313" key="2">
    <source>
        <dbReference type="EMBL" id="SUC12373.1"/>
    </source>
</evidence>
<protein>
    <submittedName>
        <fullName evidence="2">Uncharacterized protein</fullName>
    </submittedName>
</protein>
<gene>
    <name evidence="2" type="ORF">NCTC13043_00976</name>
</gene>
<dbReference type="AlphaFoldDB" id="A0A379F1R1"/>
<dbReference type="GeneID" id="78570679"/>
<sequence length="59" mass="6434">MKQTYISPETKTIELATDTNIAQFVITSHSVGEGEGLAKEHDFSFEDEDDDADNASVGK</sequence>
<name>A0A379F1R1_9BACT</name>
<organism evidence="2 3">
    <name type="scientific">Prevotella pallens</name>
    <dbReference type="NCBI Taxonomy" id="60133"/>
    <lineage>
        <taxon>Bacteria</taxon>
        <taxon>Pseudomonadati</taxon>
        <taxon>Bacteroidota</taxon>
        <taxon>Bacteroidia</taxon>
        <taxon>Bacteroidales</taxon>
        <taxon>Prevotellaceae</taxon>
        <taxon>Prevotella</taxon>
    </lineage>
</organism>
<dbReference type="EMBL" id="UGTP01000001">
    <property type="protein sequence ID" value="SUC12373.1"/>
    <property type="molecule type" value="Genomic_DNA"/>
</dbReference>
<accession>A0A379F1R1</accession>
<dbReference type="OrthoDB" id="1082961at2"/>
<evidence type="ECO:0000256" key="1">
    <source>
        <dbReference type="SAM" id="MobiDB-lite"/>
    </source>
</evidence>
<feature type="region of interest" description="Disordered" evidence="1">
    <location>
        <begin position="31"/>
        <end position="59"/>
    </location>
</feature>